<dbReference type="SUPFAM" id="SSF57196">
    <property type="entry name" value="EGF/Laminin"/>
    <property type="match status" value="3"/>
</dbReference>
<name>A0A6A4VNB1_AMPAM</name>
<dbReference type="CDD" id="cd00055">
    <property type="entry name" value="EGF_Lam"/>
    <property type="match status" value="3"/>
</dbReference>
<evidence type="ECO:0000313" key="6">
    <source>
        <dbReference type="EMBL" id="KAF0297637.1"/>
    </source>
</evidence>
<evidence type="ECO:0000256" key="1">
    <source>
        <dbReference type="ARBA" id="ARBA00023157"/>
    </source>
</evidence>
<feature type="domain" description="Laminin EGF-like" evidence="5">
    <location>
        <begin position="136"/>
        <end position="182"/>
    </location>
</feature>
<feature type="disulfide bond" evidence="3">
    <location>
        <begin position="155"/>
        <end position="164"/>
    </location>
</feature>
<protein>
    <submittedName>
        <fullName evidence="6">Laminin subunit alpha-2</fullName>
    </submittedName>
</protein>
<organism evidence="6 7">
    <name type="scientific">Amphibalanus amphitrite</name>
    <name type="common">Striped barnacle</name>
    <name type="synonym">Balanus amphitrite</name>
    <dbReference type="NCBI Taxonomy" id="1232801"/>
    <lineage>
        <taxon>Eukaryota</taxon>
        <taxon>Metazoa</taxon>
        <taxon>Ecdysozoa</taxon>
        <taxon>Arthropoda</taxon>
        <taxon>Crustacea</taxon>
        <taxon>Multicrustacea</taxon>
        <taxon>Cirripedia</taxon>
        <taxon>Thoracica</taxon>
        <taxon>Thoracicalcarea</taxon>
        <taxon>Balanomorpha</taxon>
        <taxon>Balanoidea</taxon>
        <taxon>Balanidae</taxon>
        <taxon>Amphibalaninae</taxon>
        <taxon>Amphibalanus</taxon>
    </lineage>
</organism>
<feature type="chain" id="PRO_5025336100" evidence="4">
    <location>
        <begin position="19"/>
        <end position="198"/>
    </location>
</feature>
<keyword evidence="2 3" id="KW-0424">Laminin EGF-like domain</keyword>
<dbReference type="AlphaFoldDB" id="A0A6A4VNB1"/>
<feature type="disulfide bond" evidence="3">
    <location>
        <begin position="39"/>
        <end position="51"/>
    </location>
</feature>
<feature type="disulfide bond" evidence="3">
    <location>
        <begin position="90"/>
        <end position="107"/>
    </location>
</feature>
<dbReference type="InterPro" id="IPR002049">
    <property type="entry name" value="LE_dom"/>
</dbReference>
<dbReference type="PROSITE" id="PS01248">
    <property type="entry name" value="EGF_LAM_1"/>
    <property type="match status" value="3"/>
</dbReference>
<dbReference type="EMBL" id="VIIS01001477">
    <property type="protein sequence ID" value="KAF0297637.1"/>
    <property type="molecule type" value="Genomic_DNA"/>
</dbReference>
<dbReference type="InterPro" id="IPR050440">
    <property type="entry name" value="Laminin/Netrin_ECM"/>
</dbReference>
<feature type="domain" description="Laminin EGF-like" evidence="5">
    <location>
        <begin position="88"/>
        <end position="135"/>
    </location>
</feature>
<gene>
    <name evidence="6" type="primary">LAMA2_3</name>
    <name evidence="6" type="ORF">FJT64_004849</name>
</gene>
<dbReference type="PROSITE" id="PS50027">
    <property type="entry name" value="EGF_LAM_2"/>
    <property type="match status" value="3"/>
</dbReference>
<reference evidence="6 7" key="1">
    <citation type="submission" date="2019-07" db="EMBL/GenBank/DDBJ databases">
        <title>Draft genome assembly of a fouling barnacle, Amphibalanus amphitrite (Darwin, 1854): The first reference genome for Thecostraca.</title>
        <authorList>
            <person name="Kim W."/>
        </authorList>
    </citation>
    <scope>NUCLEOTIDE SEQUENCE [LARGE SCALE GENOMIC DNA]</scope>
    <source>
        <strain evidence="6">SNU_AA5</strain>
        <tissue evidence="6">Soma without cirri and trophi</tissue>
    </source>
</reference>
<dbReference type="GO" id="GO:0009887">
    <property type="term" value="P:animal organ morphogenesis"/>
    <property type="evidence" value="ECO:0007669"/>
    <property type="project" value="TreeGrafter"/>
</dbReference>
<accession>A0A6A4VNB1</accession>
<dbReference type="Proteomes" id="UP000440578">
    <property type="component" value="Unassembled WGS sequence"/>
</dbReference>
<dbReference type="FunFam" id="2.10.25.10:FF:000074">
    <property type="entry name" value="Laminin subunit alpha"/>
    <property type="match status" value="1"/>
</dbReference>
<feature type="disulfide bond" evidence="3">
    <location>
        <begin position="41"/>
        <end position="58"/>
    </location>
</feature>
<comment type="caution">
    <text evidence="3">Lacks conserved residue(s) required for the propagation of feature annotation.</text>
</comment>
<feature type="disulfide bond" evidence="3">
    <location>
        <begin position="109"/>
        <end position="118"/>
    </location>
</feature>
<dbReference type="GO" id="GO:0009888">
    <property type="term" value="P:tissue development"/>
    <property type="evidence" value="ECO:0007669"/>
    <property type="project" value="TreeGrafter"/>
</dbReference>
<evidence type="ECO:0000313" key="7">
    <source>
        <dbReference type="Proteomes" id="UP000440578"/>
    </source>
</evidence>
<evidence type="ECO:0000256" key="2">
    <source>
        <dbReference type="ARBA" id="ARBA00023292"/>
    </source>
</evidence>
<feature type="signal peptide" evidence="4">
    <location>
        <begin position="1"/>
        <end position="18"/>
    </location>
</feature>
<keyword evidence="7" id="KW-1185">Reference proteome</keyword>
<dbReference type="OrthoDB" id="8545473at2759"/>
<keyword evidence="4" id="KW-0732">Signal</keyword>
<proteinExistence type="predicted"/>
<dbReference type="PANTHER" id="PTHR10574">
    <property type="entry name" value="NETRIN/LAMININ-RELATED"/>
    <property type="match status" value="1"/>
</dbReference>
<sequence>MRSLSVWVPLLLATAVAAEYLDRGQDRLYRDWRGLQYGCRCDPVGSVHSRCDIRTGQCVCQPHVTGLACDRCKAGYYGLRPGAGCRRCDCASPGSAPEVCDPETGRCLCRRGVGGARCTACLPGYFLLSSSGCRECGPCDLPGHLCDPDTGHCTCPPHTVGAACQLCEPGYWGHHPTAGCRVSAQCPSPVEAVSKQFA</sequence>
<feature type="disulfide bond" evidence="3">
    <location>
        <begin position="88"/>
        <end position="100"/>
    </location>
</feature>
<dbReference type="Pfam" id="PF00053">
    <property type="entry name" value="EGF_laminin"/>
    <property type="match status" value="3"/>
</dbReference>
<feature type="domain" description="Laminin EGF-like" evidence="5">
    <location>
        <begin position="39"/>
        <end position="87"/>
    </location>
</feature>
<dbReference type="FunFam" id="2.10.25.10:FF:000728">
    <property type="entry name" value="Laminin subunit gamma 1"/>
    <property type="match status" value="1"/>
</dbReference>
<dbReference type="Gene3D" id="2.10.25.10">
    <property type="entry name" value="Laminin"/>
    <property type="match status" value="3"/>
</dbReference>
<evidence type="ECO:0000256" key="3">
    <source>
        <dbReference type="PROSITE-ProRule" id="PRU00460"/>
    </source>
</evidence>
<dbReference type="FunFam" id="2.10.25.10:FF:000189">
    <property type="entry name" value="Laminin subunit alpha 2"/>
    <property type="match status" value="1"/>
</dbReference>
<dbReference type="SMART" id="SM00180">
    <property type="entry name" value="EGF_Lam"/>
    <property type="match status" value="3"/>
</dbReference>
<keyword evidence="1 3" id="KW-1015">Disulfide bond</keyword>
<evidence type="ECO:0000256" key="4">
    <source>
        <dbReference type="SAM" id="SignalP"/>
    </source>
</evidence>
<evidence type="ECO:0000259" key="5">
    <source>
        <dbReference type="PROSITE" id="PS50027"/>
    </source>
</evidence>
<dbReference type="PRINTS" id="PR00011">
    <property type="entry name" value="EGFLAMININ"/>
</dbReference>
<comment type="caution">
    <text evidence="6">The sequence shown here is derived from an EMBL/GenBank/DDBJ whole genome shotgun (WGS) entry which is preliminary data.</text>
</comment>
<feature type="disulfide bond" evidence="3">
    <location>
        <begin position="60"/>
        <end position="69"/>
    </location>
</feature>
<dbReference type="PANTHER" id="PTHR10574:SF406">
    <property type="entry name" value="LAMININ SUBUNIT ALPHA 5"/>
    <property type="match status" value="1"/>
</dbReference>